<dbReference type="Pfam" id="PF01266">
    <property type="entry name" value="DAO"/>
    <property type="match status" value="1"/>
</dbReference>
<dbReference type="InterPro" id="IPR006076">
    <property type="entry name" value="FAD-dep_OxRdtase"/>
</dbReference>
<dbReference type="InterPro" id="IPR036188">
    <property type="entry name" value="FAD/NAD-bd_sf"/>
</dbReference>
<dbReference type="OrthoDB" id="9794226at2"/>
<accession>A0A410M964</accession>
<evidence type="ECO:0000256" key="4">
    <source>
        <dbReference type="ARBA" id="ARBA00049872"/>
    </source>
</evidence>
<evidence type="ECO:0000313" key="7">
    <source>
        <dbReference type="EMBL" id="QAS51275.1"/>
    </source>
</evidence>
<dbReference type="InterPro" id="IPR012727">
    <property type="entry name" value="Gly_oxidase_ThiO"/>
</dbReference>
<protein>
    <recommendedName>
        <fullName evidence="5">glycine oxidase</fullName>
        <ecNumber evidence="5">1.4.3.19</ecNumber>
    </recommendedName>
</protein>
<dbReference type="Gene3D" id="3.30.9.10">
    <property type="entry name" value="D-Amino Acid Oxidase, subunit A, domain 2"/>
    <property type="match status" value="1"/>
</dbReference>
<evidence type="ECO:0000256" key="1">
    <source>
        <dbReference type="ARBA" id="ARBA00004948"/>
    </source>
</evidence>
<comment type="catalytic activity">
    <reaction evidence="4">
        <text>glycine + O2 + H2O = glyoxylate + H2O2 + NH4(+)</text>
        <dbReference type="Rhea" id="RHEA:11532"/>
        <dbReference type="ChEBI" id="CHEBI:15377"/>
        <dbReference type="ChEBI" id="CHEBI:15379"/>
        <dbReference type="ChEBI" id="CHEBI:16240"/>
        <dbReference type="ChEBI" id="CHEBI:28938"/>
        <dbReference type="ChEBI" id="CHEBI:36655"/>
        <dbReference type="ChEBI" id="CHEBI:57305"/>
        <dbReference type="EC" id="1.4.3.19"/>
    </reaction>
</comment>
<evidence type="ECO:0000256" key="3">
    <source>
        <dbReference type="ARBA" id="ARBA00023002"/>
    </source>
</evidence>
<dbReference type="GO" id="GO:0005737">
    <property type="term" value="C:cytoplasm"/>
    <property type="evidence" value="ECO:0007669"/>
    <property type="project" value="TreeGrafter"/>
</dbReference>
<dbReference type="EMBL" id="CP026118">
    <property type="protein sequence ID" value="QAS51275.1"/>
    <property type="molecule type" value="Genomic_DNA"/>
</dbReference>
<dbReference type="AlphaFoldDB" id="A0A410M964"/>
<comment type="pathway">
    <text evidence="1">Cofactor biosynthesis; thiamine diphosphate biosynthesis.</text>
</comment>
<evidence type="ECO:0000313" key="8">
    <source>
        <dbReference type="Proteomes" id="UP000287756"/>
    </source>
</evidence>
<evidence type="ECO:0000259" key="6">
    <source>
        <dbReference type="Pfam" id="PF01266"/>
    </source>
</evidence>
<keyword evidence="3" id="KW-0560">Oxidoreductase</keyword>
<dbReference type="Proteomes" id="UP000287756">
    <property type="component" value="Chromosome"/>
</dbReference>
<keyword evidence="2" id="KW-0784">Thiamine biosynthesis</keyword>
<evidence type="ECO:0000256" key="2">
    <source>
        <dbReference type="ARBA" id="ARBA00022977"/>
    </source>
</evidence>
<sequence length="378" mass="41224">MMDKHIDTLVIGGGIIGHSVSYYLSESGLSSLVVEKNTSGNRATKAAAGMLGVHTENKEAGAFHQFCENSRNLYKKLSTDLYAQTEIDIGFSQCGMLEIATDPRHHDDLLAKRDLFPDLMYLSGHQLRERIPAVTKKASGALFMKEDGHVEPAQACEAFKRGALAYGGGLLENNGVVSVEKSKGAFKVHLENGSLTAEKVVVASGAESGRWFTGTGLSNPMVPTKGECFSIKPDRHFVNETLFFRNFYLVPKLDGRLVIGATTIPEDRSTATTAGGLSKLMNDVFSIFPDLQEEAFHGCWSGVRPGSVDGRPIIGEHPEIEGLYFATGHYRNGILLAPATGQIIKDMIAGKTVPNVLKEMFSPERFQREGGSRYEYSR</sequence>
<dbReference type="KEGG" id="hli:HLI_03125"/>
<dbReference type="SUPFAM" id="SSF51905">
    <property type="entry name" value="FAD/NAD(P)-binding domain"/>
    <property type="match status" value="1"/>
</dbReference>
<reference evidence="7 8" key="1">
    <citation type="submission" date="2018-01" db="EMBL/GenBank/DDBJ databases">
        <title>The whole genome sequencing and assembly of Halobacillus litoralis ERB031 strain.</title>
        <authorList>
            <person name="Lee S.-J."/>
            <person name="Park M.-K."/>
            <person name="Kim J.-Y."/>
            <person name="Lee Y.-J."/>
            <person name="Yi H."/>
            <person name="Bahn Y.-S."/>
            <person name="Kim J.F."/>
            <person name="Lee D.-W."/>
        </authorList>
    </citation>
    <scope>NUCLEOTIDE SEQUENCE [LARGE SCALE GENOMIC DNA]</scope>
    <source>
        <strain evidence="7 8">ERB 031</strain>
    </source>
</reference>
<dbReference type="RefSeq" id="WP_128523030.1">
    <property type="nucleotide sequence ID" value="NZ_CP026118.1"/>
</dbReference>
<dbReference type="EC" id="1.4.3.19" evidence="5"/>
<dbReference type="PANTHER" id="PTHR13847:SF289">
    <property type="entry name" value="GLYCINE OXIDASE"/>
    <property type="match status" value="1"/>
</dbReference>
<gene>
    <name evidence="7" type="primary">thiO</name>
    <name evidence="7" type="ORF">HLI_03125</name>
</gene>
<dbReference type="PANTHER" id="PTHR13847">
    <property type="entry name" value="SARCOSINE DEHYDROGENASE-RELATED"/>
    <property type="match status" value="1"/>
</dbReference>
<dbReference type="GO" id="GO:0043799">
    <property type="term" value="F:glycine oxidase activity"/>
    <property type="evidence" value="ECO:0007669"/>
    <property type="project" value="UniProtKB-EC"/>
</dbReference>
<dbReference type="NCBIfam" id="TIGR02352">
    <property type="entry name" value="thiamin_ThiO"/>
    <property type="match status" value="1"/>
</dbReference>
<feature type="domain" description="FAD dependent oxidoreductase" evidence="6">
    <location>
        <begin position="7"/>
        <end position="346"/>
    </location>
</feature>
<dbReference type="GO" id="GO:0050660">
    <property type="term" value="F:flavin adenine dinucleotide binding"/>
    <property type="evidence" value="ECO:0007669"/>
    <property type="project" value="InterPro"/>
</dbReference>
<dbReference type="Gene3D" id="3.50.50.60">
    <property type="entry name" value="FAD/NAD(P)-binding domain"/>
    <property type="match status" value="1"/>
</dbReference>
<evidence type="ECO:0000256" key="5">
    <source>
        <dbReference type="ARBA" id="ARBA00050018"/>
    </source>
</evidence>
<name>A0A410M964_9BACI</name>
<dbReference type="GO" id="GO:0009228">
    <property type="term" value="P:thiamine biosynthetic process"/>
    <property type="evidence" value="ECO:0007669"/>
    <property type="project" value="UniProtKB-KW"/>
</dbReference>
<proteinExistence type="predicted"/>
<dbReference type="SUPFAM" id="SSF54373">
    <property type="entry name" value="FAD-linked reductases, C-terminal domain"/>
    <property type="match status" value="1"/>
</dbReference>
<organism evidence="7 8">
    <name type="scientific">Halobacillus litoralis</name>
    <dbReference type="NCBI Taxonomy" id="45668"/>
    <lineage>
        <taxon>Bacteria</taxon>
        <taxon>Bacillati</taxon>
        <taxon>Bacillota</taxon>
        <taxon>Bacilli</taxon>
        <taxon>Bacillales</taxon>
        <taxon>Bacillaceae</taxon>
        <taxon>Halobacillus</taxon>
    </lineage>
</organism>
<dbReference type="UniPathway" id="UPA00060"/>
<dbReference type="GO" id="GO:0009229">
    <property type="term" value="P:thiamine diphosphate biosynthetic process"/>
    <property type="evidence" value="ECO:0007669"/>
    <property type="project" value="UniProtKB-UniPathway"/>
</dbReference>